<evidence type="ECO:0000256" key="4">
    <source>
        <dbReference type="PIRSR" id="PIRSR000524-1"/>
    </source>
</evidence>
<dbReference type="InterPro" id="IPR015421">
    <property type="entry name" value="PyrdxlP-dep_Trfase_major"/>
</dbReference>
<dbReference type="AlphaFoldDB" id="A0A846QMJ7"/>
<dbReference type="PROSITE" id="PS00595">
    <property type="entry name" value="AA_TRANSFER_CLASS_5"/>
    <property type="match status" value="1"/>
</dbReference>
<evidence type="ECO:0000256" key="3">
    <source>
        <dbReference type="ARBA" id="ARBA00022898"/>
    </source>
</evidence>
<keyword evidence="9" id="KW-0808">Transferase</keyword>
<sequence length="388" mass="42154">MRLLTPGPTPLPEAVRLTLAMDMVHHRKPGFTALLGEIQKDLRWLFGTEQPVISMACSGTGAMTAAVNNLFRKGEKVIIVDGGKFGERWGEIASTHAVDAIIISVPWGKAITVDHVRSALAQYPDVKGVLVQASETSTGAMHPVRELAALTRERDVMLVVDGISAVGISPCPMDEWGVDCLLTGSQKGLMLPPGLAFLALSERAWKRVEENKPREFYFNLLGEREKIVKNSQTLFTPPINLLMGLHTCLAMFREKGLDAVFRRQWALTQMVRAAARSMGLSLLAEDDHCTWGLTSIVLPAGVDGSAVLACCAERYGVIMAGGQDRLKGRIVRFGHMGHVDFGDVLAGLYALDRAIAACGGYSASREYMETGMRAYEAALEQGLPEAFL</sequence>
<dbReference type="Gene3D" id="3.40.640.10">
    <property type="entry name" value="Type I PLP-dependent aspartate aminotransferase-like (Major domain)"/>
    <property type="match status" value="1"/>
</dbReference>
<gene>
    <name evidence="9" type="ORF">GGQ74_001923</name>
</gene>
<comment type="similarity">
    <text evidence="2 6">Belongs to the class-V pyridoxal-phosphate-dependent aminotransferase family.</text>
</comment>
<dbReference type="InterPro" id="IPR000192">
    <property type="entry name" value="Aminotrans_V_dom"/>
</dbReference>
<evidence type="ECO:0000256" key="6">
    <source>
        <dbReference type="RuleBase" id="RU004075"/>
    </source>
</evidence>
<evidence type="ECO:0000313" key="9">
    <source>
        <dbReference type="EMBL" id="NJB68250.1"/>
    </source>
</evidence>
<dbReference type="GO" id="GO:0019265">
    <property type="term" value="P:glycine biosynthetic process, by transamination of glyoxylate"/>
    <property type="evidence" value="ECO:0007669"/>
    <property type="project" value="TreeGrafter"/>
</dbReference>
<feature type="binding site" evidence="4">
    <location>
        <position position="332"/>
    </location>
    <ligand>
        <name>substrate</name>
    </ligand>
</feature>
<dbReference type="GO" id="GO:0004760">
    <property type="term" value="F:L-serine-pyruvate transaminase activity"/>
    <property type="evidence" value="ECO:0007669"/>
    <property type="project" value="TreeGrafter"/>
</dbReference>
<dbReference type="PANTHER" id="PTHR21152:SF40">
    <property type="entry name" value="ALANINE--GLYOXYLATE AMINOTRANSFERASE"/>
    <property type="match status" value="1"/>
</dbReference>
<name>A0A846QMJ7_9BACT</name>
<comment type="caution">
    <text evidence="9">The sequence shown here is derived from an EMBL/GenBank/DDBJ whole genome shotgun (WGS) entry which is preliminary data.</text>
</comment>
<proteinExistence type="inferred from homology"/>
<dbReference type="SUPFAM" id="SSF53383">
    <property type="entry name" value="PLP-dependent transferases"/>
    <property type="match status" value="1"/>
</dbReference>
<evidence type="ECO:0000256" key="5">
    <source>
        <dbReference type="PIRSR" id="PIRSR000524-50"/>
    </source>
</evidence>
<reference evidence="9 10" key="1">
    <citation type="submission" date="2020-03" db="EMBL/GenBank/DDBJ databases">
        <title>Genomic Encyclopedia of Type Strains, Phase IV (KMG-IV): sequencing the most valuable type-strain genomes for metagenomic binning, comparative biology and taxonomic classification.</title>
        <authorList>
            <person name="Goeker M."/>
        </authorList>
    </citation>
    <scope>NUCLEOTIDE SEQUENCE [LARGE SCALE GENOMIC DNA]</scope>
    <source>
        <strain evidence="9 10">DSM 24233</strain>
    </source>
</reference>
<dbReference type="Proteomes" id="UP000580856">
    <property type="component" value="Unassembled WGS sequence"/>
</dbReference>
<dbReference type="InterPro" id="IPR015424">
    <property type="entry name" value="PyrdxlP-dep_Trfase"/>
</dbReference>
<keyword evidence="3 5" id="KW-0663">Pyridoxal phosphate</keyword>
<accession>A0A846QMJ7</accession>
<dbReference type="Gene3D" id="3.90.1150.10">
    <property type="entry name" value="Aspartate Aminotransferase, domain 1"/>
    <property type="match status" value="1"/>
</dbReference>
<dbReference type="InterPro" id="IPR024169">
    <property type="entry name" value="SP_NH2Trfase/AEP_transaminase"/>
</dbReference>
<dbReference type="PIRSF" id="PIRSF000524">
    <property type="entry name" value="SPT"/>
    <property type="match status" value="1"/>
</dbReference>
<dbReference type="InterPro" id="IPR020578">
    <property type="entry name" value="Aminotrans_V_PyrdxlP_BS"/>
</dbReference>
<dbReference type="Pfam" id="PF00266">
    <property type="entry name" value="Aminotran_5"/>
    <property type="match status" value="1"/>
</dbReference>
<organism evidence="9 10">
    <name type="scientific">Desulfobaculum xiamenense</name>
    <dbReference type="NCBI Taxonomy" id="995050"/>
    <lineage>
        <taxon>Bacteria</taxon>
        <taxon>Pseudomonadati</taxon>
        <taxon>Thermodesulfobacteriota</taxon>
        <taxon>Desulfovibrionia</taxon>
        <taxon>Desulfovibrionales</taxon>
        <taxon>Desulfovibrionaceae</taxon>
        <taxon>Desulfobaculum</taxon>
    </lineage>
</organism>
<feature type="domain" description="Aminotransferase class V" evidence="8">
    <location>
        <begin position="22"/>
        <end position="323"/>
    </location>
</feature>
<evidence type="ECO:0000256" key="7">
    <source>
        <dbReference type="RuleBase" id="RU004504"/>
    </source>
</evidence>
<dbReference type="EMBL" id="JAATJA010000002">
    <property type="protein sequence ID" value="NJB68250.1"/>
    <property type="molecule type" value="Genomic_DNA"/>
</dbReference>
<protein>
    <submittedName>
        <fullName evidence="9">Aspartate aminotransferase-like enzyme</fullName>
    </submittedName>
</protein>
<dbReference type="PANTHER" id="PTHR21152">
    <property type="entry name" value="AMINOTRANSFERASE CLASS V"/>
    <property type="match status" value="1"/>
</dbReference>
<evidence type="ECO:0000313" key="10">
    <source>
        <dbReference type="Proteomes" id="UP000580856"/>
    </source>
</evidence>
<evidence type="ECO:0000256" key="2">
    <source>
        <dbReference type="ARBA" id="ARBA00009236"/>
    </source>
</evidence>
<feature type="modified residue" description="N6-(pyridoxal phosphate)lysine" evidence="5">
    <location>
        <position position="187"/>
    </location>
</feature>
<evidence type="ECO:0000256" key="1">
    <source>
        <dbReference type="ARBA" id="ARBA00001933"/>
    </source>
</evidence>
<evidence type="ECO:0000259" key="8">
    <source>
        <dbReference type="Pfam" id="PF00266"/>
    </source>
</evidence>
<comment type="cofactor">
    <cofactor evidence="1 5 7">
        <name>pyridoxal 5'-phosphate</name>
        <dbReference type="ChEBI" id="CHEBI:597326"/>
    </cofactor>
</comment>
<dbReference type="GO" id="GO:0008453">
    <property type="term" value="F:alanine-glyoxylate transaminase activity"/>
    <property type="evidence" value="ECO:0007669"/>
    <property type="project" value="TreeGrafter"/>
</dbReference>
<dbReference type="InterPro" id="IPR015422">
    <property type="entry name" value="PyrdxlP-dep_Trfase_small"/>
</dbReference>
<keyword evidence="10" id="KW-1185">Reference proteome</keyword>
<keyword evidence="9" id="KW-0032">Aminotransferase</keyword>